<dbReference type="Pfam" id="PF16035">
    <property type="entry name" value="Chalcone_2"/>
    <property type="match status" value="2"/>
</dbReference>
<dbReference type="InterPro" id="IPR036298">
    <property type="entry name" value="Chalcone_isomerase_sf"/>
</dbReference>
<evidence type="ECO:0000313" key="2">
    <source>
        <dbReference type="EMBL" id="TFL06484.1"/>
    </source>
</evidence>
<gene>
    <name evidence="2" type="ORF">BDV98DRAFT_540730</name>
</gene>
<dbReference type="EMBL" id="ML178815">
    <property type="protein sequence ID" value="TFL06484.1"/>
    <property type="molecule type" value="Genomic_DNA"/>
</dbReference>
<dbReference type="AlphaFoldDB" id="A0A5C3R5U4"/>
<accession>A0A5C3R5U4</accession>
<feature type="domain" description="Chalcone isomerase" evidence="1">
    <location>
        <begin position="139"/>
        <end position="264"/>
    </location>
</feature>
<dbReference type="Gene3D" id="3.50.70.10">
    <property type="match status" value="1"/>
</dbReference>
<name>A0A5C3R5U4_9AGAR</name>
<dbReference type="InterPro" id="IPR016087">
    <property type="entry name" value="Chalcone_isomerase"/>
</dbReference>
<dbReference type="PANTHER" id="PTHR47284:SF3">
    <property type="entry name" value="FATTY-ACID-BINDING PROTEIN 2"/>
    <property type="match status" value="1"/>
</dbReference>
<keyword evidence="2" id="KW-0413">Isomerase</keyword>
<keyword evidence="3" id="KW-1185">Reference proteome</keyword>
<protein>
    <submittedName>
        <fullName evidence="2">Chalcone-flavanone isomerase-domain-containing protein</fullName>
    </submittedName>
</protein>
<sequence>MFIGLRHIQRATRLSRFAGLPRAQYFQSAGSRSFSATAHYHQTTWRVGLAACVAFAALAGSSTILLESEQNVDDHYTDPETDISFPPKLKLASKVNLPTLTFLGAGVRRVSILQVKVYSVGIYADLSNPNVKITPDMTSEEKLTHIVQNTSCVIRIVPTRTTSYSHLRDAFMRNLQQRLVKAKKQGRLSVEDENEVQSPLRKLKSLFPTTSIEKHQNFDIFLPEPVPGKQRPLVFRDLGAVESDWVTNEFIMSYVDGMSPALKKEMLLRADRL</sequence>
<dbReference type="InterPro" id="IPR016088">
    <property type="entry name" value="Chalcone_isomerase_3-sand"/>
</dbReference>
<feature type="domain" description="Chalcone isomerase" evidence="1">
    <location>
        <begin position="100"/>
        <end position="127"/>
    </location>
</feature>
<dbReference type="SUPFAM" id="SSF54626">
    <property type="entry name" value="Chalcone isomerase"/>
    <property type="match status" value="1"/>
</dbReference>
<organism evidence="2 3">
    <name type="scientific">Pterulicium gracile</name>
    <dbReference type="NCBI Taxonomy" id="1884261"/>
    <lineage>
        <taxon>Eukaryota</taxon>
        <taxon>Fungi</taxon>
        <taxon>Dikarya</taxon>
        <taxon>Basidiomycota</taxon>
        <taxon>Agaricomycotina</taxon>
        <taxon>Agaricomycetes</taxon>
        <taxon>Agaricomycetidae</taxon>
        <taxon>Agaricales</taxon>
        <taxon>Pleurotineae</taxon>
        <taxon>Pterulaceae</taxon>
        <taxon>Pterulicium</taxon>
    </lineage>
</organism>
<dbReference type="OrthoDB" id="18193at2759"/>
<proteinExistence type="predicted"/>
<reference evidence="2 3" key="1">
    <citation type="journal article" date="2019" name="Nat. Ecol. Evol.">
        <title>Megaphylogeny resolves global patterns of mushroom evolution.</title>
        <authorList>
            <person name="Varga T."/>
            <person name="Krizsan K."/>
            <person name="Foldi C."/>
            <person name="Dima B."/>
            <person name="Sanchez-Garcia M."/>
            <person name="Sanchez-Ramirez S."/>
            <person name="Szollosi G.J."/>
            <person name="Szarkandi J.G."/>
            <person name="Papp V."/>
            <person name="Albert L."/>
            <person name="Andreopoulos W."/>
            <person name="Angelini C."/>
            <person name="Antonin V."/>
            <person name="Barry K.W."/>
            <person name="Bougher N.L."/>
            <person name="Buchanan P."/>
            <person name="Buyck B."/>
            <person name="Bense V."/>
            <person name="Catcheside P."/>
            <person name="Chovatia M."/>
            <person name="Cooper J."/>
            <person name="Damon W."/>
            <person name="Desjardin D."/>
            <person name="Finy P."/>
            <person name="Geml J."/>
            <person name="Haridas S."/>
            <person name="Hughes K."/>
            <person name="Justo A."/>
            <person name="Karasinski D."/>
            <person name="Kautmanova I."/>
            <person name="Kiss B."/>
            <person name="Kocsube S."/>
            <person name="Kotiranta H."/>
            <person name="LaButti K.M."/>
            <person name="Lechner B.E."/>
            <person name="Liimatainen K."/>
            <person name="Lipzen A."/>
            <person name="Lukacs Z."/>
            <person name="Mihaltcheva S."/>
            <person name="Morgado L.N."/>
            <person name="Niskanen T."/>
            <person name="Noordeloos M.E."/>
            <person name="Ohm R.A."/>
            <person name="Ortiz-Santana B."/>
            <person name="Ovrebo C."/>
            <person name="Racz N."/>
            <person name="Riley R."/>
            <person name="Savchenko A."/>
            <person name="Shiryaev A."/>
            <person name="Soop K."/>
            <person name="Spirin V."/>
            <person name="Szebenyi C."/>
            <person name="Tomsovsky M."/>
            <person name="Tulloss R.E."/>
            <person name="Uehling J."/>
            <person name="Grigoriev I.V."/>
            <person name="Vagvolgyi C."/>
            <person name="Papp T."/>
            <person name="Martin F.M."/>
            <person name="Miettinen O."/>
            <person name="Hibbett D.S."/>
            <person name="Nagy L.G."/>
        </authorList>
    </citation>
    <scope>NUCLEOTIDE SEQUENCE [LARGE SCALE GENOMIC DNA]</scope>
    <source>
        <strain evidence="2 3">CBS 309.79</strain>
    </source>
</reference>
<dbReference type="GO" id="GO:0016872">
    <property type="term" value="F:intramolecular lyase activity"/>
    <property type="evidence" value="ECO:0007669"/>
    <property type="project" value="InterPro"/>
</dbReference>
<dbReference type="PANTHER" id="PTHR47284">
    <property type="entry name" value="FATTY-ACID-BINDING PROTEIN 2"/>
    <property type="match status" value="1"/>
</dbReference>
<dbReference type="Proteomes" id="UP000305067">
    <property type="component" value="Unassembled WGS sequence"/>
</dbReference>
<evidence type="ECO:0000259" key="1">
    <source>
        <dbReference type="Pfam" id="PF16035"/>
    </source>
</evidence>
<evidence type="ECO:0000313" key="3">
    <source>
        <dbReference type="Proteomes" id="UP000305067"/>
    </source>
</evidence>
<dbReference type="STRING" id="1884261.A0A5C3R5U4"/>